<dbReference type="AlphaFoldDB" id="A0A2U8QWF3"/>
<dbReference type="CDD" id="cd06257">
    <property type="entry name" value="DnaJ"/>
    <property type="match status" value="1"/>
</dbReference>
<dbReference type="FunFam" id="2.60.260.20:FF:000005">
    <property type="entry name" value="Chaperone protein dnaJ 1, mitochondrial"/>
    <property type="match status" value="1"/>
</dbReference>
<dbReference type="PROSITE" id="PS50076">
    <property type="entry name" value="DNAJ_2"/>
    <property type="match status" value="1"/>
</dbReference>
<dbReference type="Pfam" id="PF00684">
    <property type="entry name" value="DnaJ_CXXCXGXG"/>
    <property type="match status" value="1"/>
</dbReference>
<dbReference type="Gene3D" id="1.10.287.110">
    <property type="entry name" value="DnaJ domain"/>
    <property type="match status" value="1"/>
</dbReference>
<dbReference type="SUPFAM" id="SSF57938">
    <property type="entry name" value="DnaJ/Hsp40 cysteine-rich domain"/>
    <property type="match status" value="1"/>
</dbReference>
<dbReference type="InterPro" id="IPR036869">
    <property type="entry name" value="J_dom_sf"/>
</dbReference>
<evidence type="ECO:0000259" key="10">
    <source>
        <dbReference type="PROSITE" id="PS50076"/>
    </source>
</evidence>
<evidence type="ECO:0000256" key="3">
    <source>
        <dbReference type="ARBA" id="ARBA00022723"/>
    </source>
</evidence>
<dbReference type="InterPro" id="IPR002939">
    <property type="entry name" value="DnaJ_C"/>
</dbReference>
<dbReference type="NCBIfam" id="NF008035">
    <property type="entry name" value="PRK10767.1"/>
    <property type="match status" value="1"/>
</dbReference>
<dbReference type="EMBL" id="CP029463">
    <property type="protein sequence ID" value="AWM14361.1"/>
    <property type="molecule type" value="Genomic_DNA"/>
</dbReference>
<dbReference type="Gene3D" id="2.10.230.10">
    <property type="entry name" value="Heat shock protein DnaJ, cysteine-rich domain"/>
    <property type="match status" value="1"/>
</dbReference>
<dbReference type="Proteomes" id="UP000245429">
    <property type="component" value="Chromosome"/>
</dbReference>
<keyword evidence="5" id="KW-0863">Zinc-finger</keyword>
<evidence type="ECO:0000313" key="11">
    <source>
        <dbReference type="EMBL" id="AWM14361.1"/>
    </source>
</evidence>
<evidence type="ECO:0000256" key="7">
    <source>
        <dbReference type="ARBA" id="ARBA00023016"/>
    </source>
</evidence>
<dbReference type="SUPFAM" id="SSF46565">
    <property type="entry name" value="Chaperone J-domain"/>
    <property type="match status" value="1"/>
</dbReference>
<dbReference type="GO" id="GO:0031072">
    <property type="term" value="F:heat shock protein binding"/>
    <property type="evidence" value="ECO:0007669"/>
    <property type="project" value="InterPro"/>
</dbReference>
<dbReference type="SUPFAM" id="SSF49493">
    <property type="entry name" value="HSP40/DnaJ peptide-binding domain"/>
    <property type="match status" value="2"/>
</dbReference>
<dbReference type="InterPro" id="IPR036410">
    <property type="entry name" value="HSP_DnaJ_Cys-rich_dom_sf"/>
</dbReference>
<keyword evidence="2 9" id="KW-0235">DNA replication</keyword>
<gene>
    <name evidence="9" type="primary">dnaJ</name>
    <name evidence="11" type="ORF">DI487_11185</name>
</gene>
<keyword evidence="4 9" id="KW-0677">Repeat</keyword>
<dbReference type="InterPro" id="IPR008971">
    <property type="entry name" value="HSP40/DnaJ_pept-bd"/>
</dbReference>
<dbReference type="CDD" id="cd10747">
    <property type="entry name" value="DnaJ_C"/>
    <property type="match status" value="1"/>
</dbReference>
<evidence type="ECO:0000256" key="8">
    <source>
        <dbReference type="ARBA" id="ARBA00023186"/>
    </source>
</evidence>
<accession>A0A2U8QWF3</accession>
<organism evidence="11 12">
    <name type="scientific">Flavobacterium sediminis</name>
    <dbReference type="NCBI Taxonomy" id="2201181"/>
    <lineage>
        <taxon>Bacteria</taxon>
        <taxon>Pseudomonadati</taxon>
        <taxon>Bacteroidota</taxon>
        <taxon>Flavobacteriia</taxon>
        <taxon>Flavobacteriales</taxon>
        <taxon>Flavobacteriaceae</taxon>
        <taxon>Flavobacterium</taxon>
    </lineage>
</organism>
<keyword evidence="8 9" id="KW-0143">Chaperone</keyword>
<feature type="binding site" evidence="9">
    <location>
        <position position="160"/>
    </location>
    <ligand>
        <name>Zn(2+)</name>
        <dbReference type="ChEBI" id="CHEBI:29105"/>
        <label>2</label>
    </ligand>
</feature>
<feature type="binding site" evidence="9">
    <location>
        <position position="163"/>
    </location>
    <ligand>
        <name>Zn(2+)</name>
        <dbReference type="ChEBI" id="CHEBI:29105"/>
        <label>2</label>
    </ligand>
</feature>
<dbReference type="PRINTS" id="PR00625">
    <property type="entry name" value="JDOMAIN"/>
</dbReference>
<comment type="subcellular location">
    <subcellularLocation>
        <location evidence="9">Cytoplasm</location>
    </subcellularLocation>
</comment>
<evidence type="ECO:0000256" key="5">
    <source>
        <dbReference type="ARBA" id="ARBA00022771"/>
    </source>
</evidence>
<comment type="cofactor">
    <cofactor evidence="9">
        <name>Zn(2+)</name>
        <dbReference type="ChEBI" id="CHEBI:29105"/>
    </cofactor>
    <text evidence="9">Binds 2 Zn(2+) ions per monomer.</text>
</comment>
<keyword evidence="6 9" id="KW-0862">Zinc</keyword>
<dbReference type="GO" id="GO:0006260">
    <property type="term" value="P:DNA replication"/>
    <property type="evidence" value="ECO:0007669"/>
    <property type="project" value="UniProtKB-KW"/>
</dbReference>
<evidence type="ECO:0000256" key="9">
    <source>
        <dbReference type="HAMAP-Rule" id="MF_01152"/>
    </source>
</evidence>
<keyword evidence="12" id="KW-1185">Reference proteome</keyword>
<dbReference type="InterPro" id="IPR018253">
    <property type="entry name" value="DnaJ_domain_CS"/>
</dbReference>
<comment type="similarity">
    <text evidence="9">Belongs to the DnaJ family.</text>
</comment>
<dbReference type="Pfam" id="PF00226">
    <property type="entry name" value="DnaJ"/>
    <property type="match status" value="1"/>
</dbReference>
<comment type="domain">
    <text evidence="9">The J domain is necessary and sufficient to stimulate DnaK ATPase activity. Zinc center 1 plays an important role in the autonomous, DnaK-independent chaperone activity of DnaJ. Zinc center 2 is essential for interaction with DnaK and for DnaJ activity.</text>
</comment>
<dbReference type="OrthoDB" id="9779889at2"/>
<proteinExistence type="inferred from homology"/>
<sequence>MKKDYYEILEISKTSTVEEIKKAYRKKAIQYHPDKNPGDKEAEENFKLAAEAYEILSDPDKKARYDQYGHAAFDGAGDFGGGHMNMDDIFSQFGDIFGSAFGGGFSGFGGGFSGGGQRRVKGSNLRIKVKLTLEEIVNGVEKKVKVKRKVQAKGVTYKTCPTCHGSGQITKIANTILGRMQTATTCTTCQGSGQILDQKPSGADAYGMVMEDDTVSIKIPAGVVDGMQLKVSGKGNEAPGSNSIPGDLIVAIEEQEHEFLKREGENLHYDLYISYPEAALGASKEIETVGGRVRIKLEDGIQSGKILRLKGKGVPSLNGYGNGDLLVHVNVWTPKSLNKEQKEFFEKMLSDENFKPKPEKSDKSFFEKVKDMFS</sequence>
<dbReference type="InterPro" id="IPR001623">
    <property type="entry name" value="DnaJ_domain"/>
</dbReference>
<dbReference type="InterPro" id="IPR012724">
    <property type="entry name" value="DnaJ"/>
</dbReference>
<comment type="subunit">
    <text evidence="9">Homodimer.</text>
</comment>
<dbReference type="PROSITE" id="PS00636">
    <property type="entry name" value="DNAJ_1"/>
    <property type="match status" value="1"/>
</dbReference>
<dbReference type="SMART" id="SM00271">
    <property type="entry name" value="DnaJ"/>
    <property type="match status" value="1"/>
</dbReference>
<dbReference type="PANTHER" id="PTHR43096">
    <property type="entry name" value="DNAJ HOMOLOG 1, MITOCHONDRIAL-RELATED"/>
    <property type="match status" value="1"/>
</dbReference>
<keyword evidence="7 9" id="KW-0346">Stress response</keyword>
<dbReference type="RefSeq" id="WP_109569721.1">
    <property type="nucleotide sequence ID" value="NZ_CP029463.1"/>
</dbReference>
<dbReference type="Gene3D" id="2.60.260.20">
    <property type="entry name" value="Urease metallochaperone UreE, N-terminal domain"/>
    <property type="match status" value="2"/>
</dbReference>
<dbReference type="KEGG" id="fse:DI487_11185"/>
<evidence type="ECO:0000313" key="12">
    <source>
        <dbReference type="Proteomes" id="UP000245429"/>
    </source>
</evidence>
<keyword evidence="3 9" id="KW-0479">Metal-binding</keyword>
<reference evidence="11 12" key="1">
    <citation type="submission" date="2018-05" db="EMBL/GenBank/DDBJ databases">
        <title>Flavobacterium sp. MEBiC07310.</title>
        <authorList>
            <person name="Baek K."/>
        </authorList>
    </citation>
    <scope>NUCLEOTIDE SEQUENCE [LARGE SCALE GENOMIC DNA]</scope>
    <source>
        <strain evidence="11 12">MEBiC07310</strain>
    </source>
</reference>
<comment type="caution">
    <text evidence="9">Lacks conserved residue(s) required for the propagation of feature annotation.</text>
</comment>
<dbReference type="Pfam" id="PF01556">
    <property type="entry name" value="DnaJ_C"/>
    <property type="match status" value="1"/>
</dbReference>
<dbReference type="GO" id="GO:0042026">
    <property type="term" value="P:protein refolding"/>
    <property type="evidence" value="ECO:0007669"/>
    <property type="project" value="TreeGrafter"/>
</dbReference>
<dbReference type="PANTHER" id="PTHR43096:SF48">
    <property type="entry name" value="CHAPERONE PROTEIN DNAJ"/>
    <property type="match status" value="1"/>
</dbReference>
<name>A0A2U8QWF3_9FLAO</name>
<evidence type="ECO:0000256" key="4">
    <source>
        <dbReference type="ARBA" id="ARBA00022737"/>
    </source>
</evidence>
<evidence type="ECO:0000256" key="6">
    <source>
        <dbReference type="ARBA" id="ARBA00022833"/>
    </source>
</evidence>
<dbReference type="HAMAP" id="MF_01152">
    <property type="entry name" value="DnaJ"/>
    <property type="match status" value="1"/>
</dbReference>
<evidence type="ECO:0000256" key="2">
    <source>
        <dbReference type="ARBA" id="ARBA00022705"/>
    </source>
</evidence>
<dbReference type="GO" id="GO:0005524">
    <property type="term" value="F:ATP binding"/>
    <property type="evidence" value="ECO:0007669"/>
    <property type="project" value="InterPro"/>
</dbReference>
<dbReference type="FunFam" id="1.10.287.110:FF:000034">
    <property type="entry name" value="Chaperone protein DnaJ"/>
    <property type="match status" value="1"/>
</dbReference>
<dbReference type="GO" id="GO:0005737">
    <property type="term" value="C:cytoplasm"/>
    <property type="evidence" value="ECO:0007669"/>
    <property type="project" value="UniProtKB-SubCell"/>
</dbReference>
<keyword evidence="1 9" id="KW-0963">Cytoplasm</keyword>
<evidence type="ECO:0000256" key="1">
    <source>
        <dbReference type="ARBA" id="ARBA00022490"/>
    </source>
</evidence>
<comment type="function">
    <text evidence="9">Participates actively in the response to hyperosmotic and heat shock by preventing the aggregation of stress-denatured proteins and by disaggregating proteins, also in an autonomous, DnaK-independent fashion. Unfolded proteins bind initially to DnaJ; upon interaction with the DnaJ-bound protein, DnaK hydrolyzes its bound ATP, resulting in the formation of a stable complex. GrpE releases ADP from DnaK; ATP binding to DnaK triggers the release of the substrate protein, thus completing the reaction cycle. Several rounds of ATP-dependent interactions between DnaJ, DnaK and GrpE are required for fully efficient folding. Also involved, together with DnaK and GrpE, in the DNA replication of plasmids through activation of initiation proteins.</text>
</comment>
<dbReference type="InterPro" id="IPR001305">
    <property type="entry name" value="HSP_DnaJ_Cys-rich_dom"/>
</dbReference>
<feature type="domain" description="J" evidence="10">
    <location>
        <begin position="4"/>
        <end position="69"/>
    </location>
</feature>
<feature type="binding site" evidence="9">
    <location>
        <position position="186"/>
    </location>
    <ligand>
        <name>Zn(2+)</name>
        <dbReference type="ChEBI" id="CHEBI:29105"/>
        <label>2</label>
    </ligand>
</feature>
<protein>
    <recommendedName>
        <fullName evidence="9">Chaperone protein DnaJ</fullName>
    </recommendedName>
</protein>
<feature type="binding site" evidence="9">
    <location>
        <position position="189"/>
    </location>
    <ligand>
        <name>Zn(2+)</name>
        <dbReference type="ChEBI" id="CHEBI:29105"/>
        <label>2</label>
    </ligand>
</feature>
<dbReference type="GO" id="GO:0008270">
    <property type="term" value="F:zinc ion binding"/>
    <property type="evidence" value="ECO:0007669"/>
    <property type="project" value="UniProtKB-UniRule"/>
</dbReference>
<dbReference type="GO" id="GO:0009408">
    <property type="term" value="P:response to heat"/>
    <property type="evidence" value="ECO:0007669"/>
    <property type="project" value="InterPro"/>
</dbReference>
<dbReference type="GO" id="GO:0051082">
    <property type="term" value="F:unfolded protein binding"/>
    <property type="evidence" value="ECO:0007669"/>
    <property type="project" value="UniProtKB-UniRule"/>
</dbReference>